<keyword evidence="15" id="KW-1185">Reference proteome</keyword>
<evidence type="ECO:0000256" key="6">
    <source>
        <dbReference type="ARBA" id="ARBA00022679"/>
    </source>
</evidence>
<evidence type="ECO:0000256" key="2">
    <source>
        <dbReference type="ARBA" id="ARBA00001946"/>
    </source>
</evidence>
<evidence type="ECO:0000313" key="14">
    <source>
        <dbReference type="EMBL" id="VEB96785.1"/>
    </source>
</evidence>
<dbReference type="InterPro" id="IPR019999">
    <property type="entry name" value="Anth_synth_I-like"/>
</dbReference>
<dbReference type="AlphaFoldDB" id="A0A3S4IMF1"/>
<dbReference type="EC" id="2.6.1.85" evidence="5"/>
<evidence type="ECO:0000256" key="1">
    <source>
        <dbReference type="ARBA" id="ARBA00001000"/>
    </source>
</evidence>
<dbReference type="Pfam" id="PF04715">
    <property type="entry name" value="Anth_synt_I_N"/>
    <property type="match status" value="1"/>
</dbReference>
<dbReference type="NCBIfam" id="TIGR00553">
    <property type="entry name" value="pabB"/>
    <property type="match status" value="1"/>
</dbReference>
<evidence type="ECO:0000256" key="8">
    <source>
        <dbReference type="ARBA" id="ARBA00022909"/>
    </source>
</evidence>
<evidence type="ECO:0000256" key="5">
    <source>
        <dbReference type="ARBA" id="ARBA00013139"/>
    </source>
</evidence>
<dbReference type="PANTHER" id="PTHR11236">
    <property type="entry name" value="AMINOBENZOATE/ANTHRANILATE SYNTHASE"/>
    <property type="match status" value="1"/>
</dbReference>
<comment type="cofactor">
    <cofactor evidence="2">
        <name>Mg(2+)</name>
        <dbReference type="ChEBI" id="CHEBI:18420"/>
    </cofactor>
</comment>
<dbReference type="GO" id="GO:0046656">
    <property type="term" value="P:folic acid biosynthetic process"/>
    <property type="evidence" value="ECO:0007669"/>
    <property type="project" value="UniProtKB-KW"/>
</dbReference>
<dbReference type="PANTHER" id="PTHR11236:SF50">
    <property type="entry name" value="AMINODEOXYCHORISMATE SYNTHASE COMPONENT 1"/>
    <property type="match status" value="1"/>
</dbReference>
<dbReference type="Pfam" id="PF00425">
    <property type="entry name" value="Chorismate_bind"/>
    <property type="match status" value="1"/>
</dbReference>
<organism evidence="14 15">
    <name type="scientific">Cedecea lapagei</name>
    <dbReference type="NCBI Taxonomy" id="158823"/>
    <lineage>
        <taxon>Bacteria</taxon>
        <taxon>Pseudomonadati</taxon>
        <taxon>Pseudomonadota</taxon>
        <taxon>Gammaproteobacteria</taxon>
        <taxon>Enterobacterales</taxon>
        <taxon>Enterobacteriaceae</taxon>
        <taxon>Cedecea</taxon>
    </lineage>
</organism>
<protein>
    <recommendedName>
        <fullName evidence="10">Aminodeoxychorismate synthase component 1</fullName>
        <ecNumber evidence="5">2.6.1.85</ecNumber>
    </recommendedName>
    <alternativeName>
        <fullName evidence="11">4-amino-4-deoxychorismate synthase component 1</fullName>
    </alternativeName>
</protein>
<evidence type="ECO:0000256" key="10">
    <source>
        <dbReference type="ARBA" id="ARBA00070463"/>
    </source>
</evidence>
<comment type="subunit">
    <text evidence="9">Monomer. Heterodimer consisting of two non-identical subunits: a glutamine amidotransferase subunit (PabA) and a aminodeoxychorismate synthase subunit (PabB).</text>
</comment>
<evidence type="ECO:0000259" key="13">
    <source>
        <dbReference type="Pfam" id="PF04715"/>
    </source>
</evidence>
<evidence type="ECO:0000313" key="15">
    <source>
        <dbReference type="Proteomes" id="UP000274122"/>
    </source>
</evidence>
<keyword evidence="8" id="KW-0289">Folate biosynthesis</keyword>
<dbReference type="InterPro" id="IPR005801">
    <property type="entry name" value="ADC_synthase"/>
</dbReference>
<evidence type="ECO:0000256" key="9">
    <source>
        <dbReference type="ARBA" id="ARBA00062013"/>
    </source>
</evidence>
<dbReference type="SUPFAM" id="SSF56322">
    <property type="entry name" value="ADC synthase"/>
    <property type="match status" value="1"/>
</dbReference>
<evidence type="ECO:0000259" key="12">
    <source>
        <dbReference type="Pfam" id="PF00425"/>
    </source>
</evidence>
<dbReference type="GO" id="GO:0046820">
    <property type="term" value="F:4-amino-4-deoxychorismate synthase activity"/>
    <property type="evidence" value="ECO:0007669"/>
    <property type="project" value="UniProtKB-EC"/>
</dbReference>
<sequence>MLKPLFYSAPDDATKMNVITTPDFYELSWHPDAVQRAFQPFSSQPWAMLLHSGFAEHPHNRFDIMVADPLATLVTRGRETVIERDGQVTHHVESPLELLQKTLDSVGLAPKPHSDLPFCGGALGLFGYDLGRWFEKLPATAEQDLTTPDMAVGIYDWALVADHQLKRVTLLCYGDIEARLAWLNALKPQEPTPPFRLTSEWHSNMSREAYGEKFRQIQAYLRSGDCYQVNLAQRFSAGYEGDEWQAFEKLNRANRAPFSAFLRLPESCILSLSPERFVLLENKQIQTRPIKGTLPRLADPEADAVQANRLANSAKDRAENLMIVDLLRNDIGRVAVPGSVRVPELFVVEPFPAVHHLVSTITAELPEALSACDLLQATFPGGSITGAPKVRAMEIIEELEPHRRNAWCGSIGYISFCGNMDTSITIRTLTAEGGKLYCSAGGGIVADSNEAAEYQETFDKINRILPLLES</sequence>
<feature type="domain" description="Chorismate-utilising enzyme C-terminal" evidence="12">
    <location>
        <begin position="207"/>
        <end position="460"/>
    </location>
</feature>
<feature type="domain" description="Anthranilate synthase component I N-terminal" evidence="13">
    <location>
        <begin position="37"/>
        <end position="170"/>
    </location>
</feature>
<evidence type="ECO:0000256" key="7">
    <source>
        <dbReference type="ARBA" id="ARBA00022842"/>
    </source>
</evidence>
<dbReference type="Gene3D" id="3.60.120.10">
    <property type="entry name" value="Anthranilate synthase"/>
    <property type="match status" value="1"/>
</dbReference>
<dbReference type="KEGG" id="clap:NCTC11466_01819"/>
<comment type="similarity">
    <text evidence="4">Belongs to the anthranilate synthase component I family.</text>
</comment>
<dbReference type="EMBL" id="LR134201">
    <property type="protein sequence ID" value="VEB96785.1"/>
    <property type="molecule type" value="Genomic_DNA"/>
</dbReference>
<keyword evidence="7" id="KW-0460">Magnesium</keyword>
<accession>A0A3S4IMF1</accession>
<dbReference type="InterPro" id="IPR005802">
    <property type="entry name" value="ADC_synth_comp_1"/>
</dbReference>
<evidence type="ECO:0000256" key="11">
    <source>
        <dbReference type="ARBA" id="ARBA00078907"/>
    </source>
</evidence>
<name>A0A3S4IMF1_9ENTR</name>
<dbReference type="GO" id="GO:0046654">
    <property type="term" value="P:tetrahydrofolate biosynthetic process"/>
    <property type="evidence" value="ECO:0007669"/>
    <property type="project" value="UniProtKB-ARBA"/>
</dbReference>
<dbReference type="NCBIfam" id="NF012009">
    <property type="entry name" value="PRK15465.1"/>
    <property type="match status" value="1"/>
</dbReference>
<evidence type="ECO:0000256" key="4">
    <source>
        <dbReference type="ARBA" id="ARBA00009562"/>
    </source>
</evidence>
<dbReference type="Proteomes" id="UP000274122">
    <property type="component" value="Chromosome"/>
</dbReference>
<dbReference type="GO" id="GO:0000162">
    <property type="term" value="P:L-tryptophan biosynthetic process"/>
    <property type="evidence" value="ECO:0007669"/>
    <property type="project" value="TreeGrafter"/>
</dbReference>
<gene>
    <name evidence="14" type="primary">pabB</name>
    <name evidence="14" type="ORF">NCTC11466_01819</name>
</gene>
<proteinExistence type="inferred from homology"/>
<comment type="catalytic activity">
    <reaction evidence="1">
        <text>chorismate + L-glutamine = 4-amino-4-deoxychorismate + L-glutamate</text>
        <dbReference type="Rhea" id="RHEA:11672"/>
        <dbReference type="ChEBI" id="CHEBI:29748"/>
        <dbReference type="ChEBI" id="CHEBI:29985"/>
        <dbReference type="ChEBI" id="CHEBI:58359"/>
        <dbReference type="ChEBI" id="CHEBI:58406"/>
        <dbReference type="EC" id="2.6.1.85"/>
    </reaction>
</comment>
<dbReference type="FunFam" id="3.60.120.10:FF:000004">
    <property type="entry name" value="Aminodeoxychorismate synthase, component I"/>
    <property type="match status" value="1"/>
</dbReference>
<reference evidence="14 15" key="1">
    <citation type="submission" date="2018-12" db="EMBL/GenBank/DDBJ databases">
        <authorList>
            <consortium name="Pathogen Informatics"/>
        </authorList>
    </citation>
    <scope>NUCLEOTIDE SEQUENCE [LARGE SCALE GENOMIC DNA]</scope>
    <source>
        <strain evidence="14 15">NCTC11466</strain>
    </source>
</reference>
<comment type="pathway">
    <text evidence="3">Cofactor biosynthesis; tetrahydrofolate biosynthesis; 4-aminobenzoate from chorismate: step 1/2.</text>
</comment>
<keyword evidence="6 14" id="KW-0808">Transferase</keyword>
<evidence type="ECO:0000256" key="3">
    <source>
        <dbReference type="ARBA" id="ARBA00005009"/>
    </source>
</evidence>
<keyword evidence="14" id="KW-0032">Aminotransferase</keyword>
<dbReference type="InterPro" id="IPR015890">
    <property type="entry name" value="Chorismate_C"/>
</dbReference>
<dbReference type="InterPro" id="IPR006805">
    <property type="entry name" value="Anth_synth_I_N"/>
</dbReference>
<dbReference type="PRINTS" id="PR00095">
    <property type="entry name" value="ANTSNTHASEI"/>
</dbReference>